<sequence length="210" mass="24002">MHRKTEFLTNTSAESFFNIMWRVMPNVVHICSYGKFAHRIETIDNVHSSALLHLASPPLSANETVTTYKLRVDPRGGLKGELFEGVDPDAHNIVSMVTLISSFVKRAMLMSVVINTRDANLFLPLFFANGAFEMATMSTCQLSIAYPKPKTIVEMEQFQTAWERLLHDRRFLPVQVVRNQDVMSMFLVSIASEYCWTKYISNIEQTKVVF</sequence>
<reference evidence="3" key="1">
    <citation type="submission" date="2017-02" db="UniProtKB">
        <authorList>
            <consortium name="WormBaseParasite"/>
        </authorList>
    </citation>
    <scope>IDENTIFICATION</scope>
</reference>
<protein>
    <submittedName>
        <fullName evidence="3">Condensation domain-containing protein</fullName>
    </submittedName>
</protein>
<evidence type="ECO:0000313" key="2">
    <source>
        <dbReference type="Proteomes" id="UP000271162"/>
    </source>
</evidence>
<reference evidence="1 2" key="2">
    <citation type="submission" date="2018-11" db="EMBL/GenBank/DDBJ databases">
        <authorList>
            <consortium name="Pathogen Informatics"/>
        </authorList>
    </citation>
    <scope>NUCLEOTIDE SEQUENCE [LARGE SCALE GENOMIC DNA]</scope>
</reference>
<proteinExistence type="predicted"/>
<dbReference type="AlphaFoldDB" id="A0A0N4XVL6"/>
<keyword evidence="2" id="KW-1185">Reference proteome</keyword>
<name>A0A0N4XVL6_NIPBR</name>
<accession>A0A0N4XVL6</accession>
<organism evidence="3">
    <name type="scientific">Nippostrongylus brasiliensis</name>
    <name type="common">Rat hookworm</name>
    <dbReference type="NCBI Taxonomy" id="27835"/>
    <lineage>
        <taxon>Eukaryota</taxon>
        <taxon>Metazoa</taxon>
        <taxon>Ecdysozoa</taxon>
        <taxon>Nematoda</taxon>
        <taxon>Chromadorea</taxon>
        <taxon>Rhabditida</taxon>
        <taxon>Rhabditina</taxon>
        <taxon>Rhabditomorpha</taxon>
        <taxon>Strongyloidea</taxon>
        <taxon>Heligmosomidae</taxon>
        <taxon>Nippostrongylus</taxon>
    </lineage>
</organism>
<dbReference type="PANTHER" id="PTHR22989">
    <property type="entry name" value="UNCHARACTERIZED DUF13 C.ELEGANS"/>
    <property type="match status" value="1"/>
</dbReference>
<dbReference type="EMBL" id="UYSL01019836">
    <property type="protein sequence ID" value="VDL70443.1"/>
    <property type="molecule type" value="Genomic_DNA"/>
</dbReference>
<dbReference type="STRING" id="27835.A0A0N4XVL6"/>
<dbReference type="PANTHER" id="PTHR22989:SF11">
    <property type="entry name" value="POLY-N-ACETYLLACTOSAMINE EXTENSION ENZYME"/>
    <property type="match status" value="1"/>
</dbReference>
<gene>
    <name evidence="1" type="ORF">NBR_LOCUS6854</name>
</gene>
<evidence type="ECO:0000313" key="1">
    <source>
        <dbReference type="EMBL" id="VDL70443.1"/>
    </source>
</evidence>
<dbReference type="WBParaSite" id="NBR_0000685301-mRNA-1">
    <property type="protein sequence ID" value="NBR_0000685301-mRNA-1"/>
    <property type="gene ID" value="NBR_0000685301"/>
</dbReference>
<dbReference type="Proteomes" id="UP000271162">
    <property type="component" value="Unassembled WGS sequence"/>
</dbReference>
<evidence type="ECO:0000313" key="3">
    <source>
        <dbReference type="WBParaSite" id="NBR_0000685301-mRNA-1"/>
    </source>
</evidence>